<dbReference type="RefSeq" id="WP_116441551.1">
    <property type="nucleotide sequence ID" value="NZ_BHEO01000005.1"/>
</dbReference>
<proteinExistence type="inferred from homology"/>
<dbReference type="Gene3D" id="1.10.10.10">
    <property type="entry name" value="Winged helix-like DNA-binding domain superfamily/Winged helix DNA-binding domain"/>
    <property type="match status" value="1"/>
</dbReference>
<name>A0A4R3JMT8_9FIRM</name>
<dbReference type="InterPro" id="IPR004408">
    <property type="entry name" value="Biotin_CoA_COase_ligase"/>
</dbReference>
<dbReference type="GO" id="GO:0005524">
    <property type="term" value="F:ATP binding"/>
    <property type="evidence" value="ECO:0007669"/>
    <property type="project" value="UniProtKB-UniRule"/>
</dbReference>
<keyword evidence="5" id="KW-0804">Transcription</keyword>
<dbReference type="EMBL" id="SLZV01000015">
    <property type="protein sequence ID" value="TCS67748.1"/>
    <property type="molecule type" value="Genomic_DNA"/>
</dbReference>
<dbReference type="PANTHER" id="PTHR12835:SF5">
    <property type="entry name" value="BIOTIN--PROTEIN LIGASE"/>
    <property type="match status" value="1"/>
</dbReference>
<dbReference type="SUPFAM" id="SSF46785">
    <property type="entry name" value="Winged helix' DNA-binding domain"/>
    <property type="match status" value="1"/>
</dbReference>
<dbReference type="GO" id="GO:0004077">
    <property type="term" value="F:biotin--[biotin carboxyl-carrier protein] ligase activity"/>
    <property type="evidence" value="ECO:0007669"/>
    <property type="project" value="UniProtKB-UniRule"/>
</dbReference>
<dbReference type="EC" id="6.3.4.15" evidence="5"/>
<dbReference type="Proteomes" id="UP000702954">
    <property type="component" value="Unassembled WGS sequence"/>
</dbReference>
<dbReference type="HAMAP" id="MF_00978">
    <property type="entry name" value="Bifunct_BirA"/>
    <property type="match status" value="1"/>
</dbReference>
<comment type="caution">
    <text evidence="8">The sequence shown here is derived from an EMBL/GenBank/DDBJ whole genome shotgun (WGS) entry which is preliminary data.</text>
</comment>
<evidence type="ECO:0000256" key="3">
    <source>
        <dbReference type="ARBA" id="ARBA00022840"/>
    </source>
</evidence>
<feature type="binding site" evidence="5">
    <location>
        <position position="184"/>
    </location>
    <ligand>
        <name>biotin</name>
        <dbReference type="ChEBI" id="CHEBI:57586"/>
    </ligand>
</feature>
<keyword evidence="10" id="KW-1185">Reference proteome</keyword>
<dbReference type="PROSITE" id="PS51733">
    <property type="entry name" value="BPL_LPL_CATALYTIC"/>
    <property type="match status" value="1"/>
</dbReference>
<evidence type="ECO:0000256" key="4">
    <source>
        <dbReference type="ARBA" id="ARBA00023267"/>
    </source>
</evidence>
<dbReference type="InterPro" id="IPR008988">
    <property type="entry name" value="Transcriptional_repressor_C"/>
</dbReference>
<dbReference type="InterPro" id="IPR036390">
    <property type="entry name" value="WH_DNA-bd_sf"/>
</dbReference>
<dbReference type="Pfam" id="PF03099">
    <property type="entry name" value="BPL_LplA_LipB"/>
    <property type="match status" value="1"/>
</dbReference>
<keyword evidence="5" id="KW-0678">Repressor</keyword>
<evidence type="ECO:0000313" key="7">
    <source>
        <dbReference type="EMBL" id="GBU04792.1"/>
    </source>
</evidence>
<evidence type="ECO:0000313" key="10">
    <source>
        <dbReference type="Proteomes" id="UP000702954"/>
    </source>
</evidence>
<comment type="caution">
    <text evidence="5">Lacks conserved residue(s) required for the propagation of feature annotation.</text>
</comment>
<keyword evidence="5" id="KW-0238">DNA-binding</keyword>
<comment type="similarity">
    <text evidence="5">Belongs to the biotin--protein ligase family.</text>
</comment>
<dbReference type="Proteomes" id="UP000294613">
    <property type="component" value="Unassembled WGS sequence"/>
</dbReference>
<dbReference type="InterPro" id="IPR045864">
    <property type="entry name" value="aa-tRNA-synth_II/BPL/LPL"/>
</dbReference>
<dbReference type="SUPFAM" id="SSF50037">
    <property type="entry name" value="C-terminal domain of transcriptional repressors"/>
    <property type="match status" value="1"/>
</dbReference>
<comment type="function">
    <text evidence="5">Acts both as a biotin--[acetyl-CoA-carboxylase] ligase and a repressor.</text>
</comment>
<feature type="binding site" evidence="5">
    <location>
        <position position="113"/>
    </location>
    <ligand>
        <name>biotin</name>
        <dbReference type="ChEBI" id="CHEBI:57586"/>
    </ligand>
</feature>
<dbReference type="NCBIfam" id="TIGR00121">
    <property type="entry name" value="birA_ligase"/>
    <property type="match status" value="1"/>
</dbReference>
<organism evidence="8 9">
    <name type="scientific">Faecalimonas umbilicata</name>
    <dbReference type="NCBI Taxonomy" id="1912855"/>
    <lineage>
        <taxon>Bacteria</taxon>
        <taxon>Bacillati</taxon>
        <taxon>Bacillota</taxon>
        <taxon>Clostridia</taxon>
        <taxon>Lachnospirales</taxon>
        <taxon>Lachnospiraceae</taxon>
        <taxon>Faecalimonas</taxon>
    </lineage>
</organism>
<reference evidence="7 10" key="1">
    <citation type="journal article" date="2018" name="Int. J. Syst. Evol. Microbiol.">
        <title>Draft Genome Sequence of Faecalimonas umbilicata JCM 30896T, an Acetate-Producing Bacterium Isolated from Human Feces.</title>
        <authorList>
            <person name="Sakamoto M."/>
            <person name="Ikeyama N."/>
            <person name="Yuki M."/>
            <person name="Ohkuma M."/>
        </authorList>
    </citation>
    <scope>NUCLEOTIDE SEQUENCE [LARGE SCALE GENOMIC DNA]</scope>
    <source>
        <strain evidence="7 10">EGH7</strain>
    </source>
</reference>
<gene>
    <name evidence="5 7" type="primary">birA</name>
    <name evidence="8" type="ORF">EDD74_11572</name>
    <name evidence="7" type="ORF">FAEUMB_13330</name>
</gene>
<accession>A0A4R3JMT8</accession>
<dbReference type="Gene3D" id="2.30.30.100">
    <property type="match status" value="1"/>
</dbReference>
<keyword evidence="2 5" id="KW-0547">Nucleotide-binding</keyword>
<feature type="binding site" evidence="5">
    <location>
        <begin position="89"/>
        <end position="91"/>
    </location>
    <ligand>
        <name>biotin</name>
        <dbReference type="ChEBI" id="CHEBI:57586"/>
    </ligand>
</feature>
<dbReference type="GO" id="GO:0009249">
    <property type="term" value="P:protein lipoylation"/>
    <property type="evidence" value="ECO:0007669"/>
    <property type="project" value="UniProtKB-ARBA"/>
</dbReference>
<dbReference type="InterPro" id="IPR004143">
    <property type="entry name" value="BPL_LPL_catalytic"/>
</dbReference>
<dbReference type="GO" id="GO:0006355">
    <property type="term" value="P:regulation of DNA-templated transcription"/>
    <property type="evidence" value="ECO:0007669"/>
    <property type="project" value="UniProtKB-UniRule"/>
</dbReference>
<evidence type="ECO:0000313" key="8">
    <source>
        <dbReference type="EMBL" id="TCS67748.1"/>
    </source>
</evidence>
<evidence type="ECO:0000256" key="2">
    <source>
        <dbReference type="ARBA" id="ARBA00022741"/>
    </source>
</evidence>
<keyword evidence="1 5" id="KW-0436">Ligase</keyword>
<comment type="catalytic activity">
    <reaction evidence="5">
        <text>biotin + L-lysyl-[protein] + ATP = N(6)-biotinyl-L-lysyl-[protein] + AMP + diphosphate + H(+)</text>
        <dbReference type="Rhea" id="RHEA:11756"/>
        <dbReference type="Rhea" id="RHEA-COMP:9752"/>
        <dbReference type="Rhea" id="RHEA-COMP:10505"/>
        <dbReference type="ChEBI" id="CHEBI:15378"/>
        <dbReference type="ChEBI" id="CHEBI:29969"/>
        <dbReference type="ChEBI" id="CHEBI:30616"/>
        <dbReference type="ChEBI" id="CHEBI:33019"/>
        <dbReference type="ChEBI" id="CHEBI:57586"/>
        <dbReference type="ChEBI" id="CHEBI:83144"/>
        <dbReference type="ChEBI" id="CHEBI:456215"/>
        <dbReference type="EC" id="6.3.4.15"/>
    </reaction>
</comment>
<evidence type="ECO:0000259" key="6">
    <source>
        <dbReference type="PROSITE" id="PS51733"/>
    </source>
</evidence>
<feature type="domain" description="BPL/LPL catalytic" evidence="6">
    <location>
        <begin position="57"/>
        <end position="255"/>
    </location>
</feature>
<dbReference type="PANTHER" id="PTHR12835">
    <property type="entry name" value="BIOTIN PROTEIN LIGASE"/>
    <property type="match status" value="1"/>
</dbReference>
<evidence type="ECO:0000256" key="5">
    <source>
        <dbReference type="HAMAP-Rule" id="MF_00978"/>
    </source>
</evidence>
<dbReference type="Gene3D" id="3.30.930.10">
    <property type="entry name" value="Bira Bifunctional Protein, Domain 2"/>
    <property type="match status" value="1"/>
</dbReference>
<dbReference type="SUPFAM" id="SSF55681">
    <property type="entry name" value="Class II aaRS and biotin synthetases"/>
    <property type="match status" value="1"/>
</dbReference>
<keyword evidence="5" id="KW-0805">Transcription regulation</keyword>
<dbReference type="Pfam" id="PF02237">
    <property type="entry name" value="BPL_C"/>
    <property type="match status" value="1"/>
</dbReference>
<feature type="DNA-binding region" description="H-T-H motif" evidence="5">
    <location>
        <begin position="18"/>
        <end position="37"/>
    </location>
</feature>
<dbReference type="GO" id="GO:0003677">
    <property type="term" value="F:DNA binding"/>
    <property type="evidence" value="ECO:0007669"/>
    <property type="project" value="UniProtKB-UniRule"/>
</dbReference>
<dbReference type="AlphaFoldDB" id="A0A4R3JMT8"/>
<dbReference type="CDD" id="cd16442">
    <property type="entry name" value="BPL"/>
    <property type="match status" value="1"/>
</dbReference>
<dbReference type="InterPro" id="IPR013196">
    <property type="entry name" value="HTH_11"/>
</dbReference>
<dbReference type="Pfam" id="PF08279">
    <property type="entry name" value="HTH_11"/>
    <property type="match status" value="1"/>
</dbReference>
<evidence type="ECO:0000256" key="1">
    <source>
        <dbReference type="ARBA" id="ARBA00022598"/>
    </source>
</evidence>
<dbReference type="InterPro" id="IPR003142">
    <property type="entry name" value="BPL_C"/>
</dbReference>
<keyword evidence="4 5" id="KW-0092">Biotin</keyword>
<dbReference type="InterPro" id="IPR030855">
    <property type="entry name" value="Bifunct_BirA"/>
</dbReference>
<sequence length="327" mass="36699">MKAEILKVLRESSGHVSGQELCERFQVSRTTIWKVISQLKEEGYEIEAVRNKGYRLQESPDVLSKEEMESRIETRTIGKRVEYYAETDSTNIRAKQAAGQGAVHGTLFVADRQSAGKGRRGRSWDSPEGTEIFMSLLLRPQFAPDKAPMLTILMAIAAAEAVRDKTDLEVKIKWPNDLVIGGKKICGILTEMSAEIDYIDYVVVGVGVNVNRKEFPEELREKATSLLLEGKVSIKRSELIAEIMQRFETLYEAFEKEQSLRFVQQRYNEQSVNCGRRVTVLEPKGNWDGIALGINGAGELLVENEAGEICTVYSGEVSVRGIYGYAY</sequence>
<evidence type="ECO:0000313" key="9">
    <source>
        <dbReference type="Proteomes" id="UP000294613"/>
    </source>
</evidence>
<dbReference type="GO" id="GO:0016740">
    <property type="term" value="F:transferase activity"/>
    <property type="evidence" value="ECO:0007669"/>
    <property type="project" value="UniProtKB-ARBA"/>
</dbReference>
<keyword evidence="3 5" id="KW-0067">ATP-binding</keyword>
<reference evidence="8 9" key="2">
    <citation type="submission" date="2019-03" db="EMBL/GenBank/DDBJ databases">
        <title>Genomic Encyclopedia of Type Strains, Phase IV (KMG-IV): sequencing the most valuable type-strain genomes for metagenomic binning, comparative biology and taxonomic classification.</title>
        <authorList>
            <person name="Goeker M."/>
        </authorList>
    </citation>
    <scope>NUCLEOTIDE SEQUENCE [LARGE SCALE GENOMIC DNA]</scope>
    <source>
        <strain evidence="8 9">DSM 103426</strain>
    </source>
</reference>
<protein>
    <recommendedName>
        <fullName evidence="5">Bifunctional ligase/repressor BirA</fullName>
    </recommendedName>
    <alternativeName>
        <fullName evidence="5">Biotin--[acetyl-CoA-carboxylase] ligase</fullName>
        <ecNumber evidence="5">6.3.4.15</ecNumber>
    </alternativeName>
    <alternativeName>
        <fullName evidence="5">Biotin--protein ligase</fullName>
    </alternativeName>
    <alternativeName>
        <fullName evidence="5">Biotin-[acetyl-CoA carboxylase] synthetase</fullName>
    </alternativeName>
</protein>
<dbReference type="GO" id="GO:0005737">
    <property type="term" value="C:cytoplasm"/>
    <property type="evidence" value="ECO:0007669"/>
    <property type="project" value="TreeGrafter"/>
</dbReference>
<dbReference type="InterPro" id="IPR036388">
    <property type="entry name" value="WH-like_DNA-bd_sf"/>
</dbReference>
<dbReference type="EMBL" id="BHEO01000005">
    <property type="protein sequence ID" value="GBU04792.1"/>
    <property type="molecule type" value="Genomic_DNA"/>
</dbReference>